<accession>A0A0G2ETC0</accession>
<dbReference type="InterPro" id="IPR045247">
    <property type="entry name" value="Oye-like"/>
</dbReference>
<dbReference type="AlphaFoldDB" id="A0A0G2ETC0"/>
<dbReference type="PANTHER" id="PTHR22893:SF91">
    <property type="entry name" value="NADPH DEHYDROGENASE 2-RELATED"/>
    <property type="match status" value="1"/>
</dbReference>
<dbReference type="GO" id="GO:0010181">
    <property type="term" value="F:FMN binding"/>
    <property type="evidence" value="ECO:0007669"/>
    <property type="project" value="InterPro"/>
</dbReference>
<reference evidence="2 3" key="2">
    <citation type="submission" date="2015-05" db="EMBL/GenBank/DDBJ databases">
        <title>Distinctive expansion of gene families associated with plant cell wall degradation and secondary metabolism in the genomes of grapevine trunk pathogens.</title>
        <authorList>
            <person name="Lawrence D.P."/>
            <person name="Travadon R."/>
            <person name="Rolshausen P.E."/>
            <person name="Baumgartner K."/>
        </authorList>
    </citation>
    <scope>NUCLEOTIDE SEQUENCE [LARGE SCALE GENOMIC DNA]</scope>
    <source>
        <strain evidence="2">DS831</strain>
    </source>
</reference>
<dbReference type="FunFam" id="3.20.20.70:FF:000138">
    <property type="entry name" value="NADPH dehydrogenase 1"/>
    <property type="match status" value="1"/>
</dbReference>
<dbReference type="Gene3D" id="3.20.20.70">
    <property type="entry name" value="Aldolase class I"/>
    <property type="match status" value="1"/>
</dbReference>
<evidence type="ECO:0000313" key="3">
    <source>
        <dbReference type="Proteomes" id="UP000034182"/>
    </source>
</evidence>
<dbReference type="EMBL" id="LAQI01000034">
    <property type="protein sequence ID" value="KKY25972.1"/>
    <property type="molecule type" value="Genomic_DNA"/>
</dbReference>
<dbReference type="SUPFAM" id="SSF51395">
    <property type="entry name" value="FMN-linked oxidoreductases"/>
    <property type="match status" value="1"/>
</dbReference>
<sequence length="394" mass="43460">MAENTKLFTPLKVGSTPLDHRVVMAPLTRFRATADNVPTDVMARYYAQRAVVPGTLILSEATFISAAAGGYANIPGLWTDAQLAGWRRVTDAVHAKGSKIWCQLWALGRAAWPDPEGSGGAVRNDDFDFATQFVSASDVPMAAGLPAPRPLTEDEIQQFIRDYATAAKNAVEKGGFDGVEIHGAHGYLIDQFTQDVSNKRTDAWGGSVEKRARFALEVTKAVVEAVGGPDKVGIRLSPYSNFQGMRMAEDAIAPQFSYLIGGLREHKLAYLHLVEPRVAGVIDRDPKDESLFWALEKWGKEAPVFIAGGFTTEIAKQAVEEKYKGYEVAIVFGRRYISNPDLVYRVKKGIELAPYDRFTFYINQKAGDKCEPGYIDYPYSEEYIKEFGKPAEAV</sequence>
<dbReference type="Pfam" id="PF00724">
    <property type="entry name" value="Oxidored_FMN"/>
    <property type="match status" value="1"/>
</dbReference>
<evidence type="ECO:0000313" key="2">
    <source>
        <dbReference type="EMBL" id="KKY25972.1"/>
    </source>
</evidence>
<dbReference type="Proteomes" id="UP000034182">
    <property type="component" value="Unassembled WGS sequence"/>
</dbReference>
<protein>
    <submittedName>
        <fullName evidence="2">Putative nadh:flavin oxidoreductase nadh oxidase family protein</fullName>
    </submittedName>
</protein>
<dbReference type="PANTHER" id="PTHR22893">
    <property type="entry name" value="NADH OXIDOREDUCTASE-RELATED"/>
    <property type="match status" value="1"/>
</dbReference>
<organism evidence="2 3">
    <name type="scientific">Diplodia seriata</name>
    <dbReference type="NCBI Taxonomy" id="420778"/>
    <lineage>
        <taxon>Eukaryota</taxon>
        <taxon>Fungi</taxon>
        <taxon>Dikarya</taxon>
        <taxon>Ascomycota</taxon>
        <taxon>Pezizomycotina</taxon>
        <taxon>Dothideomycetes</taxon>
        <taxon>Dothideomycetes incertae sedis</taxon>
        <taxon>Botryosphaeriales</taxon>
        <taxon>Botryosphaeriaceae</taxon>
        <taxon>Diplodia</taxon>
    </lineage>
</organism>
<name>A0A0G2ETC0_9PEZI</name>
<proteinExistence type="predicted"/>
<dbReference type="CDD" id="cd02933">
    <property type="entry name" value="OYE_like_FMN"/>
    <property type="match status" value="1"/>
</dbReference>
<dbReference type="InterPro" id="IPR001155">
    <property type="entry name" value="OxRdtase_FMN_N"/>
</dbReference>
<gene>
    <name evidence="2" type="ORF">UCDDS831_g01821</name>
</gene>
<evidence type="ECO:0000259" key="1">
    <source>
        <dbReference type="Pfam" id="PF00724"/>
    </source>
</evidence>
<reference evidence="2 3" key="1">
    <citation type="submission" date="2015-03" db="EMBL/GenBank/DDBJ databases">
        <authorList>
            <person name="Morales-Cruz A."/>
            <person name="Amrine K.C."/>
            <person name="Cantu D."/>
        </authorList>
    </citation>
    <scope>NUCLEOTIDE SEQUENCE [LARGE SCALE GENOMIC DNA]</scope>
    <source>
        <strain evidence="2">DS831</strain>
    </source>
</reference>
<dbReference type="InterPro" id="IPR013785">
    <property type="entry name" value="Aldolase_TIM"/>
</dbReference>
<comment type="caution">
    <text evidence="2">The sequence shown here is derived from an EMBL/GenBank/DDBJ whole genome shotgun (WGS) entry which is preliminary data.</text>
</comment>
<dbReference type="GO" id="GO:0003959">
    <property type="term" value="F:NADPH dehydrogenase activity"/>
    <property type="evidence" value="ECO:0007669"/>
    <property type="project" value="TreeGrafter"/>
</dbReference>
<feature type="domain" description="NADH:flavin oxidoreductase/NADH oxidase N-terminal" evidence="1">
    <location>
        <begin position="6"/>
        <end position="352"/>
    </location>
</feature>